<reference evidence="4 5" key="1">
    <citation type="submission" date="2018-03" db="EMBL/GenBank/DDBJ databases">
        <title>Genomic Encyclopedia of Archaeal and Bacterial Type Strains, Phase II (KMG-II): from individual species to whole genera.</title>
        <authorList>
            <person name="Goeker M."/>
        </authorList>
    </citation>
    <scope>NUCLEOTIDE SEQUENCE [LARGE SCALE GENOMIC DNA]</scope>
    <source>
        <strain evidence="4 5">DSM 29318</strain>
    </source>
</reference>
<evidence type="ECO:0000313" key="4">
    <source>
        <dbReference type="EMBL" id="PRY92021.1"/>
    </source>
</evidence>
<protein>
    <submittedName>
        <fullName evidence="4">Mannitol 2-dehydrogenase</fullName>
    </submittedName>
</protein>
<dbReference type="InterPro" id="IPR000669">
    <property type="entry name" value="Mannitol_DH"/>
</dbReference>
<sequence length="507" mass="53947">MDELSPVPLSDRDLDRLPTGVLRPRYDRATLAPGIVHIGTGNFHRAHQGWYLHRLMQEGMARDWAVLGAGVRTADALMRRRLLAQDGLTTLIQLDPEYRAVEVTGAMAGFVPVEEGHGPLIAAMADPRIRIVSLTVTEGGYFRTGAGALDEGDADLAHDAGGAGAPRTAFGAMVAALAARRAAGHRPFTGLSCDNLQGNGEALRAVVLRLAAARDPTLARWIEAEGAFPNAMVDCIVPATGEAERGMARALGIADAVPVTHEPFRQWVIEDRFADGRPPLEEVGVTFVESVHDHEAMKLRLLNAGHQLLANAGELLGHATIADCMADADLAGFLRHVLAGEAAPHVAPVPDRTPAAYVDLVARRFANPMIRDTVRRVAFDGTARHATFVLPTVRDALAAGAPLDGLALAEALWARMCEGEREDGTAIEPNDPRWQARRAAARAARADPAAWLRQREVYGDLLRAERFASRFAAWHRAICGRGVRAALRACIGGPGGAGGATGIAGGP</sequence>
<dbReference type="Gene3D" id="1.10.1040.10">
    <property type="entry name" value="N-(1-d-carboxylethyl)-l-norvaline Dehydrogenase, domain 2"/>
    <property type="match status" value="1"/>
</dbReference>
<comment type="caution">
    <text evidence="4">The sequence shown here is derived from an EMBL/GenBank/DDBJ whole genome shotgun (WGS) entry which is preliminary data.</text>
</comment>
<dbReference type="SUPFAM" id="SSF51735">
    <property type="entry name" value="NAD(P)-binding Rossmann-fold domains"/>
    <property type="match status" value="1"/>
</dbReference>
<evidence type="ECO:0000256" key="1">
    <source>
        <dbReference type="ARBA" id="ARBA00023002"/>
    </source>
</evidence>
<dbReference type="InterPro" id="IPR008927">
    <property type="entry name" value="6-PGluconate_DH-like_C_sf"/>
</dbReference>
<dbReference type="InterPro" id="IPR013328">
    <property type="entry name" value="6PGD_dom2"/>
</dbReference>
<gene>
    <name evidence="4" type="ORF">BCF33_2714</name>
</gene>
<dbReference type="PRINTS" id="PR00084">
    <property type="entry name" value="MTLDHDRGNASE"/>
</dbReference>
<proteinExistence type="predicted"/>
<keyword evidence="5" id="KW-1185">Reference proteome</keyword>
<feature type="domain" description="Mannitol dehydrogenase C-terminal" evidence="3">
    <location>
        <begin position="291"/>
        <end position="475"/>
    </location>
</feature>
<dbReference type="PANTHER" id="PTHR43362:SF1">
    <property type="entry name" value="MANNITOL DEHYDROGENASE 2-RELATED"/>
    <property type="match status" value="1"/>
</dbReference>
<evidence type="ECO:0000259" key="2">
    <source>
        <dbReference type="Pfam" id="PF01232"/>
    </source>
</evidence>
<dbReference type="GO" id="GO:0016616">
    <property type="term" value="F:oxidoreductase activity, acting on the CH-OH group of donors, NAD or NADP as acceptor"/>
    <property type="evidence" value="ECO:0007669"/>
    <property type="project" value="TreeGrafter"/>
</dbReference>
<dbReference type="OrthoDB" id="271711at2"/>
<dbReference type="InterPro" id="IPR050988">
    <property type="entry name" value="Mannitol_DH/Oxidoreductase"/>
</dbReference>
<dbReference type="Proteomes" id="UP000238801">
    <property type="component" value="Unassembled WGS sequence"/>
</dbReference>
<dbReference type="SUPFAM" id="SSF48179">
    <property type="entry name" value="6-phosphogluconate dehydrogenase C-terminal domain-like"/>
    <property type="match status" value="1"/>
</dbReference>
<dbReference type="InterPro" id="IPR013131">
    <property type="entry name" value="Mannitol_DH_N"/>
</dbReference>
<evidence type="ECO:0000313" key="5">
    <source>
        <dbReference type="Proteomes" id="UP000238801"/>
    </source>
</evidence>
<dbReference type="InterPro" id="IPR036291">
    <property type="entry name" value="NAD(P)-bd_dom_sf"/>
</dbReference>
<evidence type="ECO:0000259" key="3">
    <source>
        <dbReference type="Pfam" id="PF08125"/>
    </source>
</evidence>
<feature type="domain" description="Mannitol dehydrogenase N-terminal" evidence="2">
    <location>
        <begin position="34"/>
        <end position="281"/>
    </location>
</feature>
<dbReference type="RefSeq" id="WP_106161726.1">
    <property type="nucleotide sequence ID" value="NZ_PVTT01000003.1"/>
</dbReference>
<keyword evidence="1" id="KW-0560">Oxidoreductase</keyword>
<name>A0A2T0WZA9_9RHOB</name>
<organism evidence="4 5">
    <name type="scientific">Hasllibacter halocynthiae</name>
    <dbReference type="NCBI Taxonomy" id="595589"/>
    <lineage>
        <taxon>Bacteria</taxon>
        <taxon>Pseudomonadati</taxon>
        <taxon>Pseudomonadota</taxon>
        <taxon>Alphaproteobacteria</taxon>
        <taxon>Rhodobacterales</taxon>
        <taxon>Roseobacteraceae</taxon>
        <taxon>Hasllibacter</taxon>
    </lineage>
</organism>
<dbReference type="EMBL" id="PVTT01000003">
    <property type="protein sequence ID" value="PRY92021.1"/>
    <property type="molecule type" value="Genomic_DNA"/>
</dbReference>
<dbReference type="AlphaFoldDB" id="A0A2T0WZA9"/>
<dbReference type="InterPro" id="IPR013118">
    <property type="entry name" value="Mannitol_DH_C"/>
</dbReference>
<dbReference type="PANTHER" id="PTHR43362">
    <property type="entry name" value="MANNITOL DEHYDROGENASE DSF1-RELATED"/>
    <property type="match status" value="1"/>
</dbReference>
<accession>A0A2T0WZA9</accession>
<dbReference type="Pfam" id="PF01232">
    <property type="entry name" value="Mannitol_dh"/>
    <property type="match status" value="1"/>
</dbReference>
<dbReference type="Gene3D" id="3.40.50.720">
    <property type="entry name" value="NAD(P)-binding Rossmann-like Domain"/>
    <property type="match status" value="1"/>
</dbReference>
<dbReference type="Pfam" id="PF08125">
    <property type="entry name" value="Mannitol_dh_C"/>
    <property type="match status" value="1"/>
</dbReference>